<feature type="compositionally biased region" description="Basic and acidic residues" evidence="1">
    <location>
        <begin position="316"/>
        <end position="325"/>
    </location>
</feature>
<comment type="caution">
    <text evidence="2">The sequence shown here is derived from an EMBL/GenBank/DDBJ whole genome shotgun (WGS) entry which is preliminary data.</text>
</comment>
<feature type="compositionally biased region" description="Basic and acidic residues" evidence="1">
    <location>
        <begin position="507"/>
        <end position="516"/>
    </location>
</feature>
<feature type="region of interest" description="Disordered" evidence="1">
    <location>
        <begin position="1"/>
        <end position="226"/>
    </location>
</feature>
<feature type="compositionally biased region" description="Basic and acidic residues" evidence="1">
    <location>
        <begin position="526"/>
        <end position="546"/>
    </location>
</feature>
<feature type="compositionally biased region" description="Basic and acidic residues" evidence="1">
    <location>
        <begin position="67"/>
        <end position="87"/>
    </location>
</feature>
<keyword evidence="3" id="KW-1185">Reference proteome</keyword>
<feature type="compositionally biased region" description="Polar residues" evidence="1">
    <location>
        <begin position="368"/>
        <end position="402"/>
    </location>
</feature>
<organism evidence="2 3">
    <name type="scientific">Lichtheimia ornata</name>
    <dbReference type="NCBI Taxonomy" id="688661"/>
    <lineage>
        <taxon>Eukaryota</taxon>
        <taxon>Fungi</taxon>
        <taxon>Fungi incertae sedis</taxon>
        <taxon>Mucoromycota</taxon>
        <taxon>Mucoromycotina</taxon>
        <taxon>Mucoromycetes</taxon>
        <taxon>Mucorales</taxon>
        <taxon>Lichtheimiaceae</taxon>
        <taxon>Lichtheimia</taxon>
    </lineage>
</organism>
<feature type="compositionally biased region" description="Low complexity" evidence="1">
    <location>
        <begin position="119"/>
        <end position="133"/>
    </location>
</feature>
<dbReference type="Proteomes" id="UP001234581">
    <property type="component" value="Unassembled WGS sequence"/>
</dbReference>
<feature type="compositionally biased region" description="Polar residues" evidence="1">
    <location>
        <begin position="472"/>
        <end position="482"/>
    </location>
</feature>
<feature type="region of interest" description="Disordered" evidence="1">
    <location>
        <begin position="507"/>
        <end position="578"/>
    </location>
</feature>
<feature type="compositionally biased region" description="Polar residues" evidence="1">
    <location>
        <begin position="14"/>
        <end position="30"/>
    </location>
</feature>
<dbReference type="GeneID" id="83213431"/>
<feature type="compositionally biased region" description="Polar residues" evidence="1">
    <location>
        <begin position="330"/>
        <end position="345"/>
    </location>
</feature>
<feature type="region of interest" description="Disordered" evidence="1">
    <location>
        <begin position="277"/>
        <end position="402"/>
    </location>
</feature>
<accession>A0AAD7V4C4</accession>
<dbReference type="EMBL" id="JARTCD010000025">
    <property type="protein sequence ID" value="KAJ8658336.1"/>
    <property type="molecule type" value="Genomic_DNA"/>
</dbReference>
<feature type="compositionally biased region" description="Low complexity" evidence="1">
    <location>
        <begin position="149"/>
        <end position="171"/>
    </location>
</feature>
<feature type="compositionally biased region" description="Low complexity" evidence="1">
    <location>
        <begin position="198"/>
        <end position="211"/>
    </location>
</feature>
<feature type="region of interest" description="Disordered" evidence="1">
    <location>
        <begin position="441"/>
        <end position="491"/>
    </location>
</feature>
<evidence type="ECO:0000313" key="3">
    <source>
        <dbReference type="Proteomes" id="UP001234581"/>
    </source>
</evidence>
<dbReference type="RefSeq" id="XP_058343249.1">
    <property type="nucleotide sequence ID" value="XM_058486054.1"/>
</dbReference>
<proteinExistence type="predicted"/>
<gene>
    <name evidence="2" type="ORF">O0I10_006019</name>
</gene>
<feature type="compositionally biased region" description="Low complexity" evidence="1">
    <location>
        <begin position="458"/>
        <end position="471"/>
    </location>
</feature>
<evidence type="ECO:0000313" key="2">
    <source>
        <dbReference type="EMBL" id="KAJ8658336.1"/>
    </source>
</evidence>
<sequence>MFSPLRRPGDYQNHAANTPATPRGSSSPLNALSPIADAVRHATKEGTRDWHRMLGSFSQWTQPYSSERQEQRQRSQRSDTSMTKEQDSFTDAAESSTSLTPDLERHSITAASHSRYREQQQQQQQRPPVQYRESLFGSPQRSVISAAASTPSLDRSSLLPPSSLTPSSTRSASIVEDATSQHLRPYEDDEEHVSMAYRSPSRSISSRSRASSYKRHVMRRASSSFDSVKRYSDTLNRGRLDDEIHRLDQLQRRLDTIQQVSSELAVVTRDAANEIRSSKRASPSIESSSKQRRILDDHAIATPRRWSSRRSTMATEEERPSRPEEYEPFTLTSPISSPLQSTRNMTPMHESPTPLSRPSYASVAARSTPLSQKMSENKASSPIKRPTNTSTTRSRGNDTPNQLYRNVLSDITKAKLRPTATYRRASGTNIRNPFWEEIQAAKAHQQDSNTTPIRRDATSSARRASRGPSSSYTTRTPVTYTNWEEEEDDEYWPRPRRITEKLMSLAQEDKEEREAVMRTPGSLGDELEHAMRKSELEERQRERAKAESMAFSLDPLDDQRSQEDKPAQNGIQRIDGDEWMFDGRQYMVNEKKT</sequence>
<feature type="compositionally biased region" description="Basic and acidic residues" evidence="1">
    <location>
        <begin position="38"/>
        <end position="52"/>
    </location>
</feature>
<evidence type="ECO:0000256" key="1">
    <source>
        <dbReference type="SAM" id="MobiDB-lite"/>
    </source>
</evidence>
<dbReference type="AlphaFoldDB" id="A0AAD7V4C4"/>
<feature type="compositionally biased region" description="Basic and acidic residues" evidence="1">
    <location>
        <begin position="557"/>
        <end position="566"/>
    </location>
</feature>
<reference evidence="2 3" key="1">
    <citation type="submission" date="2023-03" db="EMBL/GenBank/DDBJ databases">
        <title>Genome sequence of Lichtheimia ornata CBS 291.66.</title>
        <authorList>
            <person name="Mohabir J.T."/>
            <person name="Shea T.P."/>
            <person name="Kurbessoian T."/>
            <person name="Berby B."/>
            <person name="Fontaine J."/>
            <person name="Livny J."/>
            <person name="Gnirke A."/>
            <person name="Stajich J.E."/>
            <person name="Cuomo C.A."/>
        </authorList>
    </citation>
    <scope>NUCLEOTIDE SEQUENCE [LARGE SCALE GENOMIC DNA]</scope>
    <source>
        <strain evidence="2">CBS 291.66</strain>
    </source>
</reference>
<name>A0AAD7V4C4_9FUNG</name>
<protein>
    <submittedName>
        <fullName evidence="2">Uncharacterized protein</fullName>
    </submittedName>
</protein>